<dbReference type="AlphaFoldDB" id="A0A0F3NDL2"/>
<reference evidence="1 2" key="1">
    <citation type="submission" date="2015-02" db="EMBL/GenBank/DDBJ databases">
        <title>Genome Sequencing of Rickettsiales.</title>
        <authorList>
            <person name="Daugherty S.C."/>
            <person name="Su Q."/>
            <person name="Abolude K."/>
            <person name="Beier-Sexton M."/>
            <person name="Carlyon J.A."/>
            <person name="Carter R."/>
            <person name="Day N.P."/>
            <person name="Dumler S.J."/>
            <person name="Dyachenko V."/>
            <person name="Godinez A."/>
            <person name="Kurtti T.J."/>
            <person name="Lichay M."/>
            <person name="Mullins K.E."/>
            <person name="Ott S."/>
            <person name="Pappas-Brown V."/>
            <person name="Paris D.H."/>
            <person name="Patel P."/>
            <person name="Richards A.L."/>
            <person name="Sadzewicz L."/>
            <person name="Sears K."/>
            <person name="Seidman D."/>
            <person name="Sengamalay N."/>
            <person name="Stenos J."/>
            <person name="Tallon L.J."/>
            <person name="Vincent G."/>
            <person name="Fraser C.M."/>
            <person name="Munderloh U."/>
            <person name="Dunning-Hotopp J.C."/>
        </authorList>
    </citation>
    <scope>NUCLEOTIDE SEQUENCE [LARGE SCALE GENOMIC DNA]</scope>
    <source>
        <strain evidence="1 2">ApMUC09</strain>
    </source>
</reference>
<comment type="caution">
    <text evidence="1">The sequence shown here is derived from an EMBL/GenBank/DDBJ whole genome shotgun (WGS) entry which is preliminary data.</text>
</comment>
<accession>A0A0F3NDL2</accession>
<gene>
    <name evidence="1" type="ORF">APHMUC_0539</name>
</gene>
<organism evidence="1 2">
    <name type="scientific">Anaplasma phagocytophilum str. ApMUC09</name>
    <dbReference type="NCBI Taxonomy" id="1359152"/>
    <lineage>
        <taxon>Bacteria</taxon>
        <taxon>Pseudomonadati</taxon>
        <taxon>Pseudomonadota</taxon>
        <taxon>Alphaproteobacteria</taxon>
        <taxon>Rickettsiales</taxon>
        <taxon>Anaplasmataceae</taxon>
        <taxon>Anaplasma</taxon>
        <taxon>phagocytophilum group</taxon>
    </lineage>
</organism>
<evidence type="ECO:0000313" key="2">
    <source>
        <dbReference type="Proteomes" id="UP000033441"/>
    </source>
</evidence>
<protein>
    <submittedName>
        <fullName evidence="1">Uncharacterized protein</fullName>
    </submittedName>
</protein>
<evidence type="ECO:0000313" key="1">
    <source>
        <dbReference type="EMBL" id="KJV65014.1"/>
    </source>
</evidence>
<dbReference type="Proteomes" id="UP000033441">
    <property type="component" value="Unassembled WGS sequence"/>
</dbReference>
<name>A0A0F3NDL2_ANAPH</name>
<dbReference type="EMBL" id="LANV01000001">
    <property type="protein sequence ID" value="KJV65014.1"/>
    <property type="molecule type" value="Genomic_DNA"/>
</dbReference>
<dbReference type="PATRIC" id="fig|1359152.3.peg.569"/>
<sequence>MCIIKLLEETSLLPIVALYQAMALYQNVLGYKASYIDFGAGNLCGSGSST</sequence>
<proteinExistence type="predicted"/>